<feature type="non-terminal residue" evidence="2">
    <location>
        <position position="1"/>
    </location>
</feature>
<organism evidence="2 3">
    <name type="scientific">Piaya cayana</name>
    <name type="common">Common squirrel cuckoo</name>
    <dbReference type="NCBI Taxonomy" id="33601"/>
    <lineage>
        <taxon>Eukaryota</taxon>
        <taxon>Metazoa</taxon>
        <taxon>Chordata</taxon>
        <taxon>Craniata</taxon>
        <taxon>Vertebrata</taxon>
        <taxon>Euteleostomi</taxon>
        <taxon>Archelosauria</taxon>
        <taxon>Archosauria</taxon>
        <taxon>Dinosauria</taxon>
        <taxon>Saurischia</taxon>
        <taxon>Theropoda</taxon>
        <taxon>Coelurosauria</taxon>
        <taxon>Aves</taxon>
        <taxon>Neognathae</taxon>
        <taxon>Neoaves</taxon>
        <taxon>Otidimorphae</taxon>
        <taxon>Cuculiformes</taxon>
        <taxon>Coccyzidae</taxon>
        <taxon>Piaya</taxon>
    </lineage>
</organism>
<dbReference type="PROSITE" id="PS50188">
    <property type="entry name" value="B302_SPRY"/>
    <property type="match status" value="1"/>
</dbReference>
<dbReference type="Pfam" id="PF00622">
    <property type="entry name" value="SPRY"/>
    <property type="match status" value="1"/>
</dbReference>
<accession>A0A850X4U2</accession>
<gene>
    <name evidence="2" type="primary">A33</name>
    <name evidence="2" type="ORF">PIACAY_R01006</name>
</gene>
<dbReference type="AlphaFoldDB" id="A0A850X4U2"/>
<dbReference type="EMBL" id="WAAB01012940">
    <property type="protein sequence ID" value="NWH75901.1"/>
    <property type="molecule type" value="Genomic_DNA"/>
</dbReference>
<dbReference type="CDD" id="cd12888">
    <property type="entry name" value="SPRY_PRY_TRIM7_like"/>
    <property type="match status" value="1"/>
</dbReference>
<dbReference type="PANTHER" id="PTHR24103">
    <property type="entry name" value="E3 UBIQUITIN-PROTEIN LIGASE TRIM"/>
    <property type="match status" value="1"/>
</dbReference>
<feature type="non-terminal residue" evidence="2">
    <location>
        <position position="156"/>
    </location>
</feature>
<evidence type="ECO:0000259" key="1">
    <source>
        <dbReference type="PROSITE" id="PS50188"/>
    </source>
</evidence>
<dbReference type="InterPro" id="IPR006574">
    <property type="entry name" value="PRY"/>
</dbReference>
<sequence length="156" mass="16919">SLTLDPETAHPRLVLSADLKSVRWGDTRQPLPGHPKRFDSSRCVLGREAFGAGRGYWEVEVGDGEAWALGVARESLERKGRVRVNPGAGIWALGKCGSQYQALTSPTSPIALLAAPKVIGVYLDYEEGRVAFVDPVNEAPIFSYPKTSFAGERILP</sequence>
<comment type="caution">
    <text evidence="2">The sequence shown here is derived from an EMBL/GenBank/DDBJ whole genome shotgun (WGS) entry which is preliminary data.</text>
</comment>
<dbReference type="FunFam" id="2.60.120.920:FF:000004">
    <property type="entry name" value="Butyrophilin subfamily 1 member A1"/>
    <property type="match status" value="1"/>
</dbReference>
<dbReference type="SMART" id="SM00589">
    <property type="entry name" value="PRY"/>
    <property type="match status" value="1"/>
</dbReference>
<dbReference type="OrthoDB" id="6270329at2759"/>
<dbReference type="InterPro" id="IPR043136">
    <property type="entry name" value="B30.2/SPRY_sf"/>
</dbReference>
<dbReference type="Proteomes" id="UP000653271">
    <property type="component" value="Unassembled WGS sequence"/>
</dbReference>
<dbReference type="InterPro" id="IPR003877">
    <property type="entry name" value="SPRY_dom"/>
</dbReference>
<dbReference type="SUPFAM" id="SSF49899">
    <property type="entry name" value="Concanavalin A-like lectins/glucanases"/>
    <property type="match status" value="1"/>
</dbReference>
<evidence type="ECO:0000313" key="2">
    <source>
        <dbReference type="EMBL" id="NWH75901.1"/>
    </source>
</evidence>
<dbReference type="InterPro" id="IPR050143">
    <property type="entry name" value="TRIM/RBCC"/>
</dbReference>
<proteinExistence type="predicted"/>
<dbReference type="InterPro" id="IPR013320">
    <property type="entry name" value="ConA-like_dom_sf"/>
</dbReference>
<keyword evidence="3" id="KW-1185">Reference proteome</keyword>
<evidence type="ECO:0000313" key="3">
    <source>
        <dbReference type="Proteomes" id="UP000653271"/>
    </source>
</evidence>
<dbReference type="Gene3D" id="2.60.120.920">
    <property type="match status" value="1"/>
</dbReference>
<reference evidence="2" key="1">
    <citation type="submission" date="2019-09" db="EMBL/GenBank/DDBJ databases">
        <title>Bird 10,000 Genomes (B10K) Project - Family phase.</title>
        <authorList>
            <person name="Zhang G."/>
        </authorList>
    </citation>
    <scope>NUCLEOTIDE SEQUENCE</scope>
    <source>
        <strain evidence="2">B10K-DU-008-47</strain>
        <tissue evidence="2">Mixed tissue sample</tissue>
    </source>
</reference>
<dbReference type="InterPro" id="IPR001870">
    <property type="entry name" value="B30.2/SPRY"/>
</dbReference>
<dbReference type="Pfam" id="PF13765">
    <property type="entry name" value="PRY"/>
    <property type="match status" value="1"/>
</dbReference>
<dbReference type="PRINTS" id="PR01407">
    <property type="entry name" value="BUTYPHLNCDUF"/>
</dbReference>
<dbReference type="SMART" id="SM00449">
    <property type="entry name" value="SPRY"/>
    <property type="match status" value="1"/>
</dbReference>
<feature type="domain" description="B30.2/SPRY" evidence="1">
    <location>
        <begin position="1"/>
        <end position="156"/>
    </location>
</feature>
<protein>
    <submittedName>
        <fullName evidence="2">A33 protein</fullName>
    </submittedName>
</protein>
<dbReference type="InterPro" id="IPR003879">
    <property type="entry name" value="Butyrophylin_SPRY"/>
</dbReference>
<name>A0A850X4U2_PIACA</name>